<dbReference type="Proteomes" id="UP000265566">
    <property type="component" value="Chromosome 6"/>
</dbReference>
<keyword evidence="4" id="KW-1185">Reference proteome</keyword>
<organism evidence="1 4">
    <name type="scientific">Medicago truncatula</name>
    <name type="common">Barrel medic</name>
    <name type="synonym">Medicago tribuloides</name>
    <dbReference type="NCBI Taxonomy" id="3880"/>
    <lineage>
        <taxon>Eukaryota</taxon>
        <taxon>Viridiplantae</taxon>
        <taxon>Streptophyta</taxon>
        <taxon>Embryophyta</taxon>
        <taxon>Tracheophyta</taxon>
        <taxon>Spermatophyta</taxon>
        <taxon>Magnoliopsida</taxon>
        <taxon>eudicotyledons</taxon>
        <taxon>Gunneridae</taxon>
        <taxon>Pentapetalae</taxon>
        <taxon>rosids</taxon>
        <taxon>fabids</taxon>
        <taxon>Fabales</taxon>
        <taxon>Fabaceae</taxon>
        <taxon>Papilionoideae</taxon>
        <taxon>50 kb inversion clade</taxon>
        <taxon>NPAAA clade</taxon>
        <taxon>Hologalegina</taxon>
        <taxon>IRL clade</taxon>
        <taxon>Trifolieae</taxon>
        <taxon>Medicago</taxon>
    </lineage>
</organism>
<dbReference type="STRING" id="3880.A0A072UGJ4"/>
<evidence type="ECO:0000313" key="5">
    <source>
        <dbReference type="Proteomes" id="UP000265566"/>
    </source>
</evidence>
<dbReference type="AlphaFoldDB" id="A0A072UGJ4"/>
<evidence type="ECO:0000313" key="3">
    <source>
        <dbReference type="EnsemblPlants" id="KEH24880"/>
    </source>
</evidence>
<protein>
    <submittedName>
        <fullName evidence="1">NHL domain protein</fullName>
    </submittedName>
</protein>
<dbReference type="EMBL" id="PSQE01000006">
    <property type="protein sequence ID" value="RHN49860.1"/>
    <property type="molecule type" value="Genomic_DNA"/>
</dbReference>
<reference evidence="3" key="3">
    <citation type="submission" date="2015-04" db="UniProtKB">
        <authorList>
            <consortium name="EnsemblPlants"/>
        </authorList>
    </citation>
    <scope>IDENTIFICATION</scope>
    <source>
        <strain evidence="3">cv. Jemalong A17</strain>
    </source>
</reference>
<dbReference type="eggNOG" id="KOG2254">
    <property type="taxonomic scope" value="Eukaryota"/>
</dbReference>
<sequence>MSPLPAPITKTTTDNDEDMQETAFRKRGCICFPIPCFSSETSSPSWWERIQIQSPEKNHHHQWWFRGWMKVRELSEIVAGPKWKTFIRRFGKNRNSYVKQGTLNYDPSSYALNFDDGATREDGNFYGYGGFSARYAAVPVTEKSSMDLKKEAPVIT</sequence>
<gene>
    <name evidence="3" type="primary">25495204</name>
    <name evidence="1" type="ordered locus">MTR_6g007727</name>
    <name evidence="2" type="ORF">MtrunA17_Chr6g0451141</name>
</gene>
<reference evidence="2" key="5">
    <citation type="journal article" date="2018" name="Nat. Plants">
        <title>Whole-genome landscape of Medicago truncatula symbiotic genes.</title>
        <authorList>
            <person name="Pecrix Y."/>
            <person name="Gamas P."/>
            <person name="Carrere S."/>
        </authorList>
    </citation>
    <scope>NUCLEOTIDE SEQUENCE</scope>
    <source>
        <tissue evidence="2">Leaves</tissue>
    </source>
</reference>
<dbReference type="OrthoDB" id="1723198at2759"/>
<evidence type="ECO:0000313" key="2">
    <source>
        <dbReference type="EMBL" id="RHN49860.1"/>
    </source>
</evidence>
<dbReference type="KEGG" id="mtr:25495204"/>
<reference evidence="5" key="4">
    <citation type="journal article" date="2018" name="Nat. Plants">
        <title>Whole-genome landscape of Medicago truncatula symbiotic genes.</title>
        <authorList>
            <person name="Pecrix Y."/>
            <person name="Staton S.E."/>
            <person name="Sallet E."/>
            <person name="Lelandais-Briere C."/>
            <person name="Moreau S."/>
            <person name="Carrere S."/>
            <person name="Blein T."/>
            <person name="Jardinaud M.F."/>
            <person name="Latrasse D."/>
            <person name="Zouine M."/>
            <person name="Zahm M."/>
            <person name="Kreplak J."/>
            <person name="Mayjonade B."/>
            <person name="Satge C."/>
            <person name="Perez M."/>
            <person name="Cauet S."/>
            <person name="Marande W."/>
            <person name="Chantry-Darmon C."/>
            <person name="Lopez-Roques C."/>
            <person name="Bouchez O."/>
            <person name="Berard A."/>
            <person name="Debelle F."/>
            <person name="Munos S."/>
            <person name="Bendahmane A."/>
            <person name="Berges H."/>
            <person name="Niebel A."/>
            <person name="Buitink J."/>
            <person name="Frugier F."/>
            <person name="Benhamed M."/>
            <person name="Crespi M."/>
            <person name="Gouzy J."/>
            <person name="Gamas P."/>
        </authorList>
    </citation>
    <scope>NUCLEOTIDE SEQUENCE [LARGE SCALE GENOMIC DNA]</scope>
    <source>
        <strain evidence="5">cv. Jemalong A17</strain>
    </source>
</reference>
<evidence type="ECO:0000313" key="4">
    <source>
        <dbReference type="Proteomes" id="UP000002051"/>
    </source>
</evidence>
<dbReference type="EnsemblPlants" id="KEH24880">
    <property type="protein sequence ID" value="KEH24880"/>
    <property type="gene ID" value="MTR_6g007727"/>
</dbReference>
<dbReference type="PANTHER" id="PTHR47076:SF1">
    <property type="entry name" value="NHL DOMAIN PROTEIN"/>
    <property type="match status" value="1"/>
</dbReference>
<dbReference type="HOGENOM" id="CLU_113581_1_0_1"/>
<reference evidence="1 4" key="1">
    <citation type="journal article" date="2011" name="Nature">
        <title>The Medicago genome provides insight into the evolution of rhizobial symbioses.</title>
        <authorList>
            <person name="Young N.D."/>
            <person name="Debelle F."/>
            <person name="Oldroyd G.E."/>
            <person name="Geurts R."/>
            <person name="Cannon S.B."/>
            <person name="Udvardi M.K."/>
            <person name="Benedito V.A."/>
            <person name="Mayer K.F."/>
            <person name="Gouzy J."/>
            <person name="Schoof H."/>
            <person name="Van de Peer Y."/>
            <person name="Proost S."/>
            <person name="Cook D.R."/>
            <person name="Meyers B.C."/>
            <person name="Spannagl M."/>
            <person name="Cheung F."/>
            <person name="De Mita S."/>
            <person name="Krishnakumar V."/>
            <person name="Gundlach H."/>
            <person name="Zhou S."/>
            <person name="Mudge J."/>
            <person name="Bharti A.K."/>
            <person name="Murray J.D."/>
            <person name="Naoumkina M.A."/>
            <person name="Rosen B."/>
            <person name="Silverstein K.A."/>
            <person name="Tang H."/>
            <person name="Rombauts S."/>
            <person name="Zhao P.X."/>
            <person name="Zhou P."/>
            <person name="Barbe V."/>
            <person name="Bardou P."/>
            <person name="Bechner M."/>
            <person name="Bellec A."/>
            <person name="Berger A."/>
            <person name="Berges H."/>
            <person name="Bidwell S."/>
            <person name="Bisseling T."/>
            <person name="Choisne N."/>
            <person name="Couloux A."/>
            <person name="Denny R."/>
            <person name="Deshpande S."/>
            <person name="Dai X."/>
            <person name="Doyle J.J."/>
            <person name="Dudez A.M."/>
            <person name="Farmer A.D."/>
            <person name="Fouteau S."/>
            <person name="Franken C."/>
            <person name="Gibelin C."/>
            <person name="Gish J."/>
            <person name="Goldstein S."/>
            <person name="Gonzalez A.J."/>
            <person name="Green P.J."/>
            <person name="Hallab A."/>
            <person name="Hartog M."/>
            <person name="Hua A."/>
            <person name="Humphray S.J."/>
            <person name="Jeong D.H."/>
            <person name="Jing Y."/>
            <person name="Jocker A."/>
            <person name="Kenton S.M."/>
            <person name="Kim D.J."/>
            <person name="Klee K."/>
            <person name="Lai H."/>
            <person name="Lang C."/>
            <person name="Lin S."/>
            <person name="Macmil S.L."/>
            <person name="Magdelenat G."/>
            <person name="Matthews L."/>
            <person name="McCorrison J."/>
            <person name="Monaghan E.L."/>
            <person name="Mun J.H."/>
            <person name="Najar F.Z."/>
            <person name="Nicholson C."/>
            <person name="Noirot C."/>
            <person name="O'Bleness M."/>
            <person name="Paule C.R."/>
            <person name="Poulain J."/>
            <person name="Prion F."/>
            <person name="Qin B."/>
            <person name="Qu C."/>
            <person name="Retzel E.F."/>
            <person name="Riddle C."/>
            <person name="Sallet E."/>
            <person name="Samain S."/>
            <person name="Samson N."/>
            <person name="Sanders I."/>
            <person name="Saurat O."/>
            <person name="Scarpelli C."/>
            <person name="Schiex T."/>
            <person name="Segurens B."/>
            <person name="Severin A.J."/>
            <person name="Sherrier D.J."/>
            <person name="Shi R."/>
            <person name="Sims S."/>
            <person name="Singer S.R."/>
            <person name="Sinharoy S."/>
            <person name="Sterck L."/>
            <person name="Viollet A."/>
            <person name="Wang B.B."/>
            <person name="Wang K."/>
            <person name="Wang M."/>
            <person name="Wang X."/>
            <person name="Warfsmann J."/>
            <person name="Weissenbach J."/>
            <person name="White D.D."/>
            <person name="White J.D."/>
            <person name="Wiley G.B."/>
            <person name="Wincker P."/>
            <person name="Xing Y."/>
            <person name="Yang L."/>
            <person name="Yao Z."/>
            <person name="Ying F."/>
            <person name="Zhai J."/>
            <person name="Zhou L."/>
            <person name="Zuber A."/>
            <person name="Denarie J."/>
            <person name="Dixon R.A."/>
            <person name="May G.D."/>
            <person name="Schwartz D.C."/>
            <person name="Rogers J."/>
            <person name="Quetier F."/>
            <person name="Town C.D."/>
            <person name="Roe B.A."/>
        </authorList>
    </citation>
    <scope>NUCLEOTIDE SEQUENCE [LARGE SCALE GENOMIC DNA]</scope>
    <source>
        <strain evidence="1">A17</strain>
        <strain evidence="3 4">cv. Jemalong A17</strain>
    </source>
</reference>
<dbReference type="PANTHER" id="PTHR47076">
    <property type="entry name" value="NHL DOMAIN PROTEIN"/>
    <property type="match status" value="1"/>
</dbReference>
<proteinExistence type="predicted"/>
<accession>A0A072UGJ4</accession>
<dbReference type="Proteomes" id="UP000002051">
    <property type="component" value="Chromosome 6"/>
</dbReference>
<evidence type="ECO:0000313" key="1">
    <source>
        <dbReference type="EMBL" id="KEH24880.1"/>
    </source>
</evidence>
<dbReference type="EMBL" id="CM001222">
    <property type="protein sequence ID" value="KEH24880.1"/>
    <property type="molecule type" value="Genomic_DNA"/>
</dbReference>
<dbReference type="Gramene" id="rna34084">
    <property type="protein sequence ID" value="RHN49860.1"/>
    <property type="gene ID" value="gene34084"/>
</dbReference>
<name>A0A072UGJ4_MEDTR</name>
<reference evidence="1 4" key="2">
    <citation type="journal article" date="2014" name="BMC Genomics">
        <title>An improved genome release (version Mt4.0) for the model legume Medicago truncatula.</title>
        <authorList>
            <person name="Tang H."/>
            <person name="Krishnakumar V."/>
            <person name="Bidwell S."/>
            <person name="Rosen B."/>
            <person name="Chan A."/>
            <person name="Zhou S."/>
            <person name="Gentzbittel L."/>
            <person name="Childs K.L."/>
            <person name="Yandell M."/>
            <person name="Gundlach H."/>
            <person name="Mayer K.F."/>
            <person name="Schwartz D.C."/>
            <person name="Town C.D."/>
        </authorList>
    </citation>
    <scope>GENOME REANNOTATION</scope>
    <source>
        <strain evidence="1">A17</strain>
        <strain evidence="3 4">cv. Jemalong A17</strain>
    </source>
</reference>